<reference evidence="3" key="1">
    <citation type="journal article" date="2020" name="MBio">
        <title>Horizontal gene transfer to a defensive symbiont with a reduced genome amongst a multipartite beetle microbiome.</title>
        <authorList>
            <person name="Waterworth S.C."/>
            <person name="Florez L.V."/>
            <person name="Rees E.R."/>
            <person name="Hertweck C."/>
            <person name="Kaltenpoth M."/>
            <person name="Kwan J.C."/>
        </authorList>
    </citation>
    <scope>NUCLEOTIDE SEQUENCE [LARGE SCALE GENOMIC DNA]</scope>
</reference>
<feature type="transmembrane region" description="Helical" evidence="1">
    <location>
        <begin position="60"/>
        <end position="81"/>
    </location>
</feature>
<sequence length="88" mass="9571">MALTLWSALHNNQPMNRSFTALCFVASLVFLLRALRTLFNEGPAAMAEGTNAAYAHGYQLGHATASWVLIAAAVACACIVWRRLHRAV</sequence>
<keyword evidence="1" id="KW-0472">Membrane</keyword>
<organism evidence="2 3">
    <name type="scientific">Stenotrophomonas maltophilia</name>
    <name type="common">Pseudomonas maltophilia</name>
    <name type="synonym">Xanthomonas maltophilia</name>
    <dbReference type="NCBI Taxonomy" id="40324"/>
    <lineage>
        <taxon>Bacteria</taxon>
        <taxon>Pseudomonadati</taxon>
        <taxon>Pseudomonadota</taxon>
        <taxon>Gammaproteobacteria</taxon>
        <taxon>Lysobacterales</taxon>
        <taxon>Lysobacteraceae</taxon>
        <taxon>Stenotrophomonas</taxon>
        <taxon>Stenotrophomonas maltophilia group</taxon>
    </lineage>
</organism>
<evidence type="ECO:0000313" key="2">
    <source>
        <dbReference type="EMBL" id="KAF1015601.1"/>
    </source>
</evidence>
<evidence type="ECO:0008006" key="4">
    <source>
        <dbReference type="Google" id="ProtNLM"/>
    </source>
</evidence>
<keyword evidence="1" id="KW-1133">Transmembrane helix</keyword>
<dbReference type="AlphaFoldDB" id="A0A7V8FH25"/>
<evidence type="ECO:0000256" key="1">
    <source>
        <dbReference type="SAM" id="Phobius"/>
    </source>
</evidence>
<gene>
    <name evidence="2" type="ORF">GAK31_01076</name>
</gene>
<dbReference type="Proteomes" id="UP000487117">
    <property type="component" value="Unassembled WGS sequence"/>
</dbReference>
<evidence type="ECO:0000313" key="3">
    <source>
        <dbReference type="Proteomes" id="UP000487117"/>
    </source>
</evidence>
<comment type="caution">
    <text evidence="2">The sequence shown here is derived from an EMBL/GenBank/DDBJ whole genome shotgun (WGS) entry which is preliminary data.</text>
</comment>
<name>A0A7V8FH25_STEMA</name>
<dbReference type="EMBL" id="WNDS01000002">
    <property type="protein sequence ID" value="KAF1015601.1"/>
    <property type="molecule type" value="Genomic_DNA"/>
</dbReference>
<proteinExistence type="predicted"/>
<keyword evidence="1" id="KW-0812">Transmembrane</keyword>
<protein>
    <recommendedName>
        <fullName evidence="4">Transmembrane protein</fullName>
    </recommendedName>
</protein>
<accession>A0A7V8FH25</accession>